<feature type="transmembrane region" description="Helical" evidence="9">
    <location>
        <begin position="387"/>
        <end position="408"/>
    </location>
</feature>
<gene>
    <name evidence="10" type="ORF">P153DRAFT_369014</name>
</gene>
<dbReference type="SUPFAM" id="SSF103473">
    <property type="entry name" value="MFS general substrate transporter"/>
    <property type="match status" value="1"/>
</dbReference>
<keyword evidence="11" id="KW-1185">Reference proteome</keyword>
<keyword evidence="6 9" id="KW-0072">Autophagy</keyword>
<feature type="transmembrane region" description="Helical" evidence="9">
    <location>
        <begin position="250"/>
        <end position="274"/>
    </location>
</feature>
<feature type="transmembrane region" description="Helical" evidence="9">
    <location>
        <begin position="286"/>
        <end position="304"/>
    </location>
</feature>
<dbReference type="GO" id="GO:0006914">
    <property type="term" value="P:autophagy"/>
    <property type="evidence" value="ECO:0007669"/>
    <property type="project" value="UniProtKB-KW"/>
</dbReference>
<evidence type="ECO:0000256" key="8">
    <source>
        <dbReference type="ARBA" id="ARBA00024801"/>
    </source>
</evidence>
<evidence type="ECO:0000256" key="9">
    <source>
        <dbReference type="RuleBase" id="RU363073"/>
    </source>
</evidence>
<evidence type="ECO:0000256" key="1">
    <source>
        <dbReference type="ARBA" id="ARBA00004128"/>
    </source>
</evidence>
<feature type="transmembrane region" description="Helical" evidence="9">
    <location>
        <begin position="32"/>
        <end position="53"/>
    </location>
</feature>
<comment type="subcellular location">
    <subcellularLocation>
        <location evidence="1 9">Vacuole membrane</location>
        <topology evidence="1 9">Multi-pass membrane protein</topology>
    </subcellularLocation>
</comment>
<proteinExistence type="inferred from homology"/>
<name>A0A6A6A4S5_9PLEO</name>
<keyword evidence="9" id="KW-0926">Vacuole</keyword>
<accession>A0A6A6A4S5</accession>
<feature type="transmembrane region" description="Helical" evidence="9">
    <location>
        <begin position="324"/>
        <end position="346"/>
    </location>
</feature>
<comment type="function">
    <text evidence="8 9">Vacuolar effluxer which mediate the efflux of amino acids resulting from autophagic degradation. The release of autophagic amino acids allows the maintenance of protein synthesis and viability during nitrogen starvation.</text>
</comment>
<keyword evidence="3 9" id="KW-0813">Transport</keyword>
<evidence type="ECO:0000256" key="3">
    <source>
        <dbReference type="ARBA" id="ARBA00022448"/>
    </source>
</evidence>
<dbReference type="InterPro" id="IPR036259">
    <property type="entry name" value="MFS_trans_sf"/>
</dbReference>
<evidence type="ECO:0000256" key="4">
    <source>
        <dbReference type="ARBA" id="ARBA00022692"/>
    </source>
</evidence>
<dbReference type="GO" id="GO:0032974">
    <property type="term" value="P:amino acid transmembrane export from vacuole"/>
    <property type="evidence" value="ECO:0007669"/>
    <property type="project" value="TreeGrafter"/>
</dbReference>
<feature type="transmembrane region" description="Helical" evidence="9">
    <location>
        <begin position="358"/>
        <end position="381"/>
    </location>
</feature>
<protein>
    <recommendedName>
        <fullName evidence="9">Autophagy-related protein</fullName>
    </recommendedName>
</protein>
<evidence type="ECO:0000256" key="5">
    <source>
        <dbReference type="ARBA" id="ARBA00022989"/>
    </source>
</evidence>
<reference evidence="10" key="1">
    <citation type="journal article" date="2020" name="Stud. Mycol.">
        <title>101 Dothideomycetes genomes: a test case for predicting lifestyles and emergence of pathogens.</title>
        <authorList>
            <person name="Haridas S."/>
            <person name="Albert R."/>
            <person name="Binder M."/>
            <person name="Bloem J."/>
            <person name="Labutti K."/>
            <person name="Salamov A."/>
            <person name="Andreopoulos B."/>
            <person name="Baker S."/>
            <person name="Barry K."/>
            <person name="Bills G."/>
            <person name="Bluhm B."/>
            <person name="Cannon C."/>
            <person name="Castanera R."/>
            <person name="Culley D."/>
            <person name="Daum C."/>
            <person name="Ezra D."/>
            <person name="Gonzalez J."/>
            <person name="Henrissat B."/>
            <person name="Kuo A."/>
            <person name="Liang C."/>
            <person name="Lipzen A."/>
            <person name="Lutzoni F."/>
            <person name="Magnuson J."/>
            <person name="Mondo S."/>
            <person name="Nolan M."/>
            <person name="Ohm R."/>
            <person name="Pangilinan J."/>
            <person name="Park H.-J."/>
            <person name="Ramirez L."/>
            <person name="Alfaro M."/>
            <person name="Sun H."/>
            <person name="Tritt A."/>
            <person name="Yoshinaga Y."/>
            <person name="Zwiers L.-H."/>
            <person name="Turgeon B."/>
            <person name="Goodwin S."/>
            <person name="Spatafora J."/>
            <person name="Crous P."/>
            <person name="Grigoriev I."/>
        </authorList>
    </citation>
    <scope>NUCLEOTIDE SEQUENCE</scope>
    <source>
        <strain evidence="10">CBS 119687</strain>
    </source>
</reference>
<feature type="transmembrane region" description="Helical" evidence="9">
    <location>
        <begin position="7"/>
        <end position="26"/>
    </location>
</feature>
<dbReference type="PANTHER" id="PTHR23519">
    <property type="entry name" value="AUTOPHAGY-RELATED PROTEIN 22"/>
    <property type="match status" value="1"/>
</dbReference>
<dbReference type="AlphaFoldDB" id="A0A6A6A4S5"/>
<dbReference type="GeneID" id="54409095"/>
<dbReference type="Proteomes" id="UP000799771">
    <property type="component" value="Unassembled WGS sequence"/>
</dbReference>
<dbReference type="EMBL" id="ML977512">
    <property type="protein sequence ID" value="KAF2127002.1"/>
    <property type="molecule type" value="Genomic_DNA"/>
</dbReference>
<evidence type="ECO:0000313" key="10">
    <source>
        <dbReference type="EMBL" id="KAF2127002.1"/>
    </source>
</evidence>
<dbReference type="GO" id="GO:0005774">
    <property type="term" value="C:vacuolar membrane"/>
    <property type="evidence" value="ECO:0007669"/>
    <property type="project" value="UniProtKB-SubCell"/>
</dbReference>
<comment type="similarity">
    <text evidence="2 9">Belongs to the ATG22 family.</text>
</comment>
<dbReference type="PANTHER" id="PTHR23519:SF3">
    <property type="entry name" value="AUTOPHAGY-RELATED PROTEIN 22-2"/>
    <property type="match status" value="1"/>
</dbReference>
<dbReference type="InterPro" id="IPR024671">
    <property type="entry name" value="Atg22-like"/>
</dbReference>
<evidence type="ECO:0000313" key="11">
    <source>
        <dbReference type="Proteomes" id="UP000799771"/>
    </source>
</evidence>
<keyword evidence="9" id="KW-0029">Amino-acid transport</keyword>
<evidence type="ECO:0000256" key="2">
    <source>
        <dbReference type="ARBA" id="ARBA00006978"/>
    </source>
</evidence>
<keyword evidence="5 9" id="KW-1133">Transmembrane helix</keyword>
<sequence length="437" mass="47841">MLMTSSYVGSVSSCLFIVITPSIYYLAPILVIIGITSLGCSFVLLNAFLPLLVANYSDSETSKPSSPSASFSNLEFELEDLDPQSKHSVHKPDPDRLARDLERSAQISSNGVGYGYMSAVFVEVVSVLILWLFSKTNIGQTNPSLPIRFILLLVGIWWAIFSVPTLLWLRPRPGPPLPTQSQNLGPQGASKIRTFLFYTQFSLRSFWGTLRRAIRLRQTLLFLVSWFLLSDAVATISGTAVLFARTELHMSTIAVALLSITSIGSGILGAFVWPRIQQSWSLQPKTILLLCVAGMEIIPLYGLLGYIPIFQKLGFIGLQKSWEIFPIAVIHGVVMGGISSYGRSVYASLIPEGSEAAFFALFAVTDKGSSAFGPAFVGWIVDQAGTIRPAFIFLAVLVVLPAPLLWMLNVEKGREDARLSAKGEDEGRGRYEMVCAE</sequence>
<dbReference type="RefSeq" id="XP_033521394.1">
    <property type="nucleotide sequence ID" value="XM_033668663.1"/>
</dbReference>
<dbReference type="OrthoDB" id="192733at2759"/>
<feature type="transmembrane region" description="Helical" evidence="9">
    <location>
        <begin position="220"/>
        <end position="244"/>
    </location>
</feature>
<organism evidence="10 11">
    <name type="scientific">Dothidotthia symphoricarpi CBS 119687</name>
    <dbReference type="NCBI Taxonomy" id="1392245"/>
    <lineage>
        <taxon>Eukaryota</taxon>
        <taxon>Fungi</taxon>
        <taxon>Dikarya</taxon>
        <taxon>Ascomycota</taxon>
        <taxon>Pezizomycotina</taxon>
        <taxon>Dothideomycetes</taxon>
        <taxon>Pleosporomycetidae</taxon>
        <taxon>Pleosporales</taxon>
        <taxon>Dothidotthiaceae</taxon>
        <taxon>Dothidotthia</taxon>
    </lineage>
</organism>
<dbReference type="Gene3D" id="1.20.1250.20">
    <property type="entry name" value="MFS general substrate transporter like domains"/>
    <property type="match status" value="1"/>
</dbReference>
<keyword evidence="7 9" id="KW-0472">Membrane</keyword>
<feature type="transmembrane region" description="Helical" evidence="9">
    <location>
        <begin position="145"/>
        <end position="169"/>
    </location>
</feature>
<evidence type="ECO:0000256" key="6">
    <source>
        <dbReference type="ARBA" id="ARBA00023006"/>
    </source>
</evidence>
<feature type="transmembrane region" description="Helical" evidence="9">
    <location>
        <begin position="113"/>
        <end position="133"/>
    </location>
</feature>
<evidence type="ECO:0000256" key="7">
    <source>
        <dbReference type="ARBA" id="ARBA00023136"/>
    </source>
</evidence>
<dbReference type="Pfam" id="PF11700">
    <property type="entry name" value="ATG22"/>
    <property type="match status" value="1"/>
</dbReference>
<keyword evidence="4 9" id="KW-0812">Transmembrane</keyword>
<dbReference type="InterPro" id="IPR050495">
    <property type="entry name" value="ATG22/LtaA_families"/>
</dbReference>